<comment type="caution">
    <text evidence="1">The sequence shown here is derived from an EMBL/GenBank/DDBJ whole genome shotgun (WGS) entry which is preliminary data.</text>
</comment>
<gene>
    <name evidence="1" type="ORF">DFQ14_11072</name>
</gene>
<name>A0A368VM36_9ACTN</name>
<organism evidence="1 2">
    <name type="scientific">Halopolyspora algeriensis</name>
    <dbReference type="NCBI Taxonomy" id="1500506"/>
    <lineage>
        <taxon>Bacteria</taxon>
        <taxon>Bacillati</taxon>
        <taxon>Actinomycetota</taxon>
        <taxon>Actinomycetes</taxon>
        <taxon>Actinomycetes incertae sedis</taxon>
        <taxon>Halopolyspora</taxon>
    </lineage>
</organism>
<sequence>MKDPLATAKATKTYAMFVVGQGLNTIKGSTDAAGDFFQKASQWNDTASTLQARAEKYSGSVRDRFNKAADSYKKVASTNAAYADDAKRMGGPVGSKARSIVSADASGLVKGTLRVANVSRGLVRGVPAVGTTLTIGSAAWDVANGKNVWEATEDTAANLGGGAAGGYFGGIVGTAICPGVGTVIGGVVGGAIGSWAAGWGVNAATGE</sequence>
<dbReference type="RefSeq" id="WP_114453970.1">
    <property type="nucleotide sequence ID" value="NZ_QPJC01000010.1"/>
</dbReference>
<dbReference type="Proteomes" id="UP000253495">
    <property type="component" value="Unassembled WGS sequence"/>
</dbReference>
<reference evidence="1 2" key="1">
    <citation type="submission" date="2018-07" db="EMBL/GenBank/DDBJ databases">
        <title>Genomic Encyclopedia of Type Strains, Phase III (KMG-III): the genomes of soil and plant-associated and newly described type strains.</title>
        <authorList>
            <person name="Whitman W."/>
        </authorList>
    </citation>
    <scope>NUCLEOTIDE SEQUENCE [LARGE SCALE GENOMIC DNA]</scope>
    <source>
        <strain evidence="1 2">CECT 8575</strain>
    </source>
</reference>
<protein>
    <submittedName>
        <fullName evidence="1">Uncharacterized protein</fullName>
    </submittedName>
</protein>
<evidence type="ECO:0000313" key="2">
    <source>
        <dbReference type="Proteomes" id="UP000253495"/>
    </source>
</evidence>
<accession>A0A368VM36</accession>
<evidence type="ECO:0000313" key="1">
    <source>
        <dbReference type="EMBL" id="RCW40746.1"/>
    </source>
</evidence>
<proteinExistence type="predicted"/>
<keyword evidence="2" id="KW-1185">Reference proteome</keyword>
<dbReference type="EMBL" id="QPJC01000010">
    <property type="protein sequence ID" value="RCW40746.1"/>
    <property type="molecule type" value="Genomic_DNA"/>
</dbReference>
<dbReference type="AlphaFoldDB" id="A0A368VM36"/>